<dbReference type="Gene3D" id="3.50.90.10">
    <property type="entry name" value="YerB-like"/>
    <property type="match status" value="1"/>
</dbReference>
<keyword evidence="1" id="KW-0812">Transmembrane</keyword>
<dbReference type="Pfam" id="PF11258">
    <property type="entry name" value="DUF3048"/>
    <property type="match status" value="1"/>
</dbReference>
<accession>A0A1F7H0M1</accession>
<evidence type="ECO:0000259" key="3">
    <source>
        <dbReference type="Pfam" id="PF17479"/>
    </source>
</evidence>
<feature type="domain" description="DUF3048" evidence="2">
    <location>
        <begin position="79"/>
        <end position="220"/>
    </location>
</feature>
<proteinExistence type="predicted"/>
<protein>
    <recommendedName>
        <fullName evidence="6">DUF3048 domain-containing protein</fullName>
    </recommendedName>
</protein>
<comment type="caution">
    <text evidence="4">The sequence shown here is derived from an EMBL/GenBank/DDBJ whole genome shotgun (WGS) entry which is preliminary data.</text>
</comment>
<dbReference type="EMBL" id="MFZM01000004">
    <property type="protein sequence ID" value="OGK24708.1"/>
    <property type="molecule type" value="Genomic_DNA"/>
</dbReference>
<reference evidence="4 5" key="1">
    <citation type="journal article" date="2016" name="Nat. Commun.">
        <title>Thousands of microbial genomes shed light on interconnected biogeochemical processes in an aquifer system.</title>
        <authorList>
            <person name="Anantharaman K."/>
            <person name="Brown C.T."/>
            <person name="Hug L.A."/>
            <person name="Sharon I."/>
            <person name="Castelle C.J."/>
            <person name="Probst A.J."/>
            <person name="Thomas B.C."/>
            <person name="Singh A."/>
            <person name="Wilkins M.J."/>
            <person name="Karaoz U."/>
            <person name="Brodie E.L."/>
            <person name="Williams K.H."/>
            <person name="Hubbard S.S."/>
            <person name="Banfield J.F."/>
        </authorList>
    </citation>
    <scope>NUCLEOTIDE SEQUENCE [LARGE SCALE GENOMIC DNA]</scope>
</reference>
<dbReference type="InterPro" id="IPR023158">
    <property type="entry name" value="YerB-like_sf"/>
</dbReference>
<keyword evidence="1" id="KW-1133">Transmembrane helix</keyword>
<evidence type="ECO:0000256" key="1">
    <source>
        <dbReference type="SAM" id="Phobius"/>
    </source>
</evidence>
<evidence type="ECO:0000313" key="4">
    <source>
        <dbReference type="EMBL" id="OGK24708.1"/>
    </source>
</evidence>
<dbReference type="AlphaFoldDB" id="A0A1F7H0M1"/>
<name>A0A1F7H0M1_9BACT</name>
<dbReference type="Pfam" id="PF17479">
    <property type="entry name" value="DUF3048_C"/>
    <property type="match status" value="1"/>
</dbReference>
<dbReference type="SUPFAM" id="SSF159774">
    <property type="entry name" value="YerB-like"/>
    <property type="match status" value="1"/>
</dbReference>
<feature type="transmembrane region" description="Helical" evidence="1">
    <location>
        <begin position="5"/>
        <end position="22"/>
    </location>
</feature>
<keyword evidence="1" id="KW-0472">Membrane</keyword>
<sequence length="386" mass="43364">MNKKYVIIASILIYLIATYFSYDYFSGSVTAQKVTTKTANIDIPINGAEVDQAQLTGPKTEECPINGEMLTKEHKKLWENRRPLTVMIENHTDARPQSGLSSADVIYEAVAEGGITRFLAVFYCKDTRFIGPVRSARMYFIDLASGYGAYPLYAHVGGANTPGKADALGTLNKLGWANFNDLNQFSIAFPTFYRDYERNPGVATEHTMYSSTSKLWKYAEVNRKLTNVDDENNAWDEDFESWKFQDEDVVSNPVTKISYDFWSGKQSYSVVWDYSPETKSYLRSHGDGKPHIDKNTKEQLSSKNVIVAFMKESAANDGYPGGHLLYGTIGQGEALIFQNGEAIEGTWKKPDKESQIRFFDGSGEEIEMVRGQVWVSIVPTGNEVTY</sequence>
<dbReference type="Proteomes" id="UP000177159">
    <property type="component" value="Unassembled WGS sequence"/>
</dbReference>
<evidence type="ECO:0008006" key="6">
    <source>
        <dbReference type="Google" id="ProtNLM"/>
    </source>
</evidence>
<feature type="domain" description="DUF3048" evidence="3">
    <location>
        <begin position="266"/>
        <end position="375"/>
    </location>
</feature>
<evidence type="ECO:0000259" key="2">
    <source>
        <dbReference type="Pfam" id="PF11258"/>
    </source>
</evidence>
<dbReference type="InterPro" id="IPR021416">
    <property type="entry name" value="DUF3048_N"/>
</dbReference>
<organism evidence="4 5">
    <name type="scientific">Candidatus Roizmanbacteria bacterium RIFCSPHIGHO2_02_FULL_37_24</name>
    <dbReference type="NCBI Taxonomy" id="1802037"/>
    <lineage>
        <taxon>Bacteria</taxon>
        <taxon>Candidatus Roizmaniibacteriota</taxon>
    </lineage>
</organism>
<gene>
    <name evidence="4" type="ORF">A3C24_01125</name>
</gene>
<dbReference type="InterPro" id="IPR035328">
    <property type="entry name" value="DUF3048_C"/>
</dbReference>
<evidence type="ECO:0000313" key="5">
    <source>
        <dbReference type="Proteomes" id="UP000177159"/>
    </source>
</evidence>